<dbReference type="InterPro" id="IPR004843">
    <property type="entry name" value="Calcineurin-like_PHP"/>
</dbReference>
<keyword evidence="7 10" id="KW-1133">Transmembrane helix</keyword>
<evidence type="ECO:0000256" key="2">
    <source>
        <dbReference type="ARBA" id="ARBA00004141"/>
    </source>
</evidence>
<comment type="cofactor">
    <cofactor evidence="1">
        <name>Mn(2+)</name>
        <dbReference type="ChEBI" id="CHEBI:29035"/>
    </cofactor>
</comment>
<accession>A0ABD0KU73</accession>
<evidence type="ECO:0000256" key="9">
    <source>
        <dbReference type="ARBA" id="ARBA00023211"/>
    </source>
</evidence>
<evidence type="ECO:0000259" key="11">
    <source>
        <dbReference type="Pfam" id="PF00149"/>
    </source>
</evidence>
<evidence type="ECO:0000256" key="7">
    <source>
        <dbReference type="ARBA" id="ARBA00022989"/>
    </source>
</evidence>
<keyword evidence="6" id="KW-0378">Hydrolase</keyword>
<dbReference type="InterPro" id="IPR033308">
    <property type="entry name" value="PGAP5/Cdc1/Ted1"/>
</dbReference>
<proteinExistence type="inferred from homology"/>
<keyword evidence="9" id="KW-0464">Manganese</keyword>
<dbReference type="GO" id="GO:0016787">
    <property type="term" value="F:hydrolase activity"/>
    <property type="evidence" value="ECO:0007669"/>
    <property type="project" value="UniProtKB-KW"/>
</dbReference>
<evidence type="ECO:0000256" key="3">
    <source>
        <dbReference type="ARBA" id="ARBA00008895"/>
    </source>
</evidence>
<evidence type="ECO:0000256" key="1">
    <source>
        <dbReference type="ARBA" id="ARBA00001936"/>
    </source>
</evidence>
<dbReference type="PANTHER" id="PTHR13315">
    <property type="entry name" value="METALLO PHOSPHOESTERASE RELATED"/>
    <property type="match status" value="1"/>
</dbReference>
<evidence type="ECO:0000256" key="10">
    <source>
        <dbReference type="SAM" id="Phobius"/>
    </source>
</evidence>
<dbReference type="EMBL" id="JACVVK020000126">
    <property type="protein sequence ID" value="KAK7490488.1"/>
    <property type="molecule type" value="Genomic_DNA"/>
</dbReference>
<dbReference type="GO" id="GO:0016020">
    <property type="term" value="C:membrane"/>
    <property type="evidence" value="ECO:0007669"/>
    <property type="project" value="UniProtKB-SubCell"/>
</dbReference>
<keyword evidence="8 10" id="KW-0472">Membrane</keyword>
<sequence>MACRMLLPSVLAMCHCRRLKGNRLVRVAILILLLVLYCEWLHYFAVLLQCTWPRLQKSVAGGWSSNTEDLKVMFLADTHLLGFREGHWFDKVRREWQMQRAFQTSMLLHRPDVVFILGDLLDEGKWCDDDEFQYHVERFNSMFSVPSGTQRHLVVGNHDIGFHYMITSHKSSGLRKRLVRQVWQCYTFKVSSLFLLNSMAMEGDAFFLYTVRQDINCSTQDAAPEEEKIIAFRPRHDTLSKQATRQLFKMLDPRLVIGAHTHHGCYRIHDNGTPEWTVASFSWRNKQSPSFLMARISSETHKVHLCLMPTNSQVIYIYVIGGIVILVTTFLAFPFQ</sequence>
<dbReference type="Pfam" id="PF00149">
    <property type="entry name" value="Metallophos"/>
    <property type="match status" value="1"/>
</dbReference>
<name>A0ABD0KU73_9CAEN</name>
<dbReference type="InterPro" id="IPR029052">
    <property type="entry name" value="Metallo-depent_PP-like"/>
</dbReference>
<organism evidence="12 13">
    <name type="scientific">Batillaria attramentaria</name>
    <dbReference type="NCBI Taxonomy" id="370345"/>
    <lineage>
        <taxon>Eukaryota</taxon>
        <taxon>Metazoa</taxon>
        <taxon>Spiralia</taxon>
        <taxon>Lophotrochozoa</taxon>
        <taxon>Mollusca</taxon>
        <taxon>Gastropoda</taxon>
        <taxon>Caenogastropoda</taxon>
        <taxon>Sorbeoconcha</taxon>
        <taxon>Cerithioidea</taxon>
        <taxon>Batillariidae</taxon>
        <taxon>Batillaria</taxon>
    </lineage>
</organism>
<dbReference type="Gene3D" id="3.60.21.10">
    <property type="match status" value="1"/>
</dbReference>
<dbReference type="SUPFAM" id="SSF56300">
    <property type="entry name" value="Metallo-dependent phosphatases"/>
    <property type="match status" value="1"/>
</dbReference>
<dbReference type="Proteomes" id="UP001519460">
    <property type="component" value="Unassembled WGS sequence"/>
</dbReference>
<evidence type="ECO:0000313" key="13">
    <source>
        <dbReference type="Proteomes" id="UP001519460"/>
    </source>
</evidence>
<dbReference type="GO" id="GO:0046872">
    <property type="term" value="F:metal ion binding"/>
    <property type="evidence" value="ECO:0007669"/>
    <property type="project" value="UniProtKB-KW"/>
</dbReference>
<dbReference type="AlphaFoldDB" id="A0ABD0KU73"/>
<feature type="transmembrane region" description="Helical" evidence="10">
    <location>
        <begin position="27"/>
        <end position="48"/>
    </location>
</feature>
<comment type="similarity">
    <text evidence="3">Belongs to the metallophosphoesterase superfamily. MPPE1 family.</text>
</comment>
<keyword evidence="13" id="KW-1185">Reference proteome</keyword>
<evidence type="ECO:0000256" key="6">
    <source>
        <dbReference type="ARBA" id="ARBA00022801"/>
    </source>
</evidence>
<keyword evidence="4 10" id="KW-0812">Transmembrane</keyword>
<evidence type="ECO:0000256" key="4">
    <source>
        <dbReference type="ARBA" id="ARBA00022692"/>
    </source>
</evidence>
<keyword evidence="5" id="KW-0479">Metal-binding</keyword>
<dbReference type="PANTHER" id="PTHR13315:SF0">
    <property type="entry name" value="METALLOPHOSPHOESTERASE 1"/>
    <property type="match status" value="1"/>
</dbReference>
<feature type="transmembrane region" description="Helical" evidence="10">
    <location>
        <begin position="315"/>
        <end position="335"/>
    </location>
</feature>
<comment type="caution">
    <text evidence="12">The sequence shown here is derived from an EMBL/GenBank/DDBJ whole genome shotgun (WGS) entry which is preliminary data.</text>
</comment>
<gene>
    <name evidence="12" type="ORF">BaRGS_00018274</name>
</gene>
<feature type="domain" description="Calcineurin-like phosphoesterase" evidence="11">
    <location>
        <begin position="70"/>
        <end position="263"/>
    </location>
</feature>
<comment type="subcellular location">
    <subcellularLocation>
        <location evidence="2">Membrane</location>
        <topology evidence="2">Multi-pass membrane protein</topology>
    </subcellularLocation>
</comment>
<evidence type="ECO:0000256" key="5">
    <source>
        <dbReference type="ARBA" id="ARBA00022723"/>
    </source>
</evidence>
<evidence type="ECO:0000256" key="8">
    <source>
        <dbReference type="ARBA" id="ARBA00023136"/>
    </source>
</evidence>
<evidence type="ECO:0000313" key="12">
    <source>
        <dbReference type="EMBL" id="KAK7490488.1"/>
    </source>
</evidence>
<protein>
    <recommendedName>
        <fullName evidence="11">Calcineurin-like phosphoesterase domain-containing protein</fullName>
    </recommendedName>
</protein>
<reference evidence="12 13" key="1">
    <citation type="journal article" date="2023" name="Sci. Data">
        <title>Genome assembly of the Korean intertidal mud-creeper Batillaria attramentaria.</title>
        <authorList>
            <person name="Patra A.K."/>
            <person name="Ho P.T."/>
            <person name="Jun S."/>
            <person name="Lee S.J."/>
            <person name="Kim Y."/>
            <person name="Won Y.J."/>
        </authorList>
    </citation>
    <scope>NUCLEOTIDE SEQUENCE [LARGE SCALE GENOMIC DNA]</scope>
    <source>
        <strain evidence="12">Wonlab-2016</strain>
    </source>
</reference>